<feature type="signal peptide" evidence="16">
    <location>
        <begin position="1"/>
        <end position="24"/>
    </location>
</feature>
<comment type="function">
    <text evidence="2">Secreted tripeptidyl-peptidase which degrades proteins at acidic pHs and is involved in virulence.</text>
</comment>
<dbReference type="InterPro" id="IPR050819">
    <property type="entry name" value="Tripeptidyl-peptidase_I"/>
</dbReference>
<evidence type="ECO:0000256" key="6">
    <source>
        <dbReference type="ARBA" id="ARBA00022670"/>
    </source>
</evidence>
<dbReference type="PANTHER" id="PTHR14218">
    <property type="entry name" value="PROTEASE S8 TRIPEPTIDYL PEPTIDASE I CLN2"/>
    <property type="match status" value="1"/>
</dbReference>
<dbReference type="Proteomes" id="UP000800235">
    <property type="component" value="Unassembled WGS sequence"/>
</dbReference>
<dbReference type="SUPFAM" id="SSF54897">
    <property type="entry name" value="Protease propeptides/inhibitors"/>
    <property type="match status" value="1"/>
</dbReference>
<evidence type="ECO:0000256" key="15">
    <source>
        <dbReference type="PROSITE-ProRule" id="PRU01032"/>
    </source>
</evidence>
<feature type="active site" description="Charge relay system" evidence="15">
    <location>
        <position position="333"/>
    </location>
</feature>
<feature type="binding site" evidence="15">
    <location>
        <position position="634"/>
    </location>
    <ligand>
        <name>Ca(2+)</name>
        <dbReference type="ChEBI" id="CHEBI:29108"/>
    </ligand>
</feature>
<organism evidence="18 19">
    <name type="scientific">Tothia fuscella</name>
    <dbReference type="NCBI Taxonomy" id="1048955"/>
    <lineage>
        <taxon>Eukaryota</taxon>
        <taxon>Fungi</taxon>
        <taxon>Dikarya</taxon>
        <taxon>Ascomycota</taxon>
        <taxon>Pezizomycotina</taxon>
        <taxon>Dothideomycetes</taxon>
        <taxon>Pleosporomycetidae</taxon>
        <taxon>Venturiales</taxon>
        <taxon>Cylindrosympodiaceae</taxon>
        <taxon>Tothia</taxon>
    </lineage>
</organism>
<proteinExistence type="predicted"/>
<accession>A0A9P4U449</accession>
<comment type="subcellular location">
    <subcellularLocation>
        <location evidence="3">Secreted</location>
        <location evidence="3">Extracellular space</location>
    </subcellularLocation>
</comment>
<evidence type="ECO:0000256" key="11">
    <source>
        <dbReference type="ARBA" id="ARBA00022837"/>
    </source>
</evidence>
<dbReference type="GO" id="GO:0005576">
    <property type="term" value="C:extracellular region"/>
    <property type="evidence" value="ECO:0007669"/>
    <property type="project" value="UniProtKB-SubCell"/>
</dbReference>
<evidence type="ECO:0000256" key="4">
    <source>
        <dbReference type="ARBA" id="ARBA00012462"/>
    </source>
</evidence>
<gene>
    <name evidence="18" type="ORF">EJ08DRAFT_281622</name>
</gene>
<dbReference type="FunFam" id="3.40.50.200:FF:000015">
    <property type="entry name" value="Tripeptidyl peptidase A"/>
    <property type="match status" value="1"/>
</dbReference>
<dbReference type="EC" id="3.4.14.10" evidence="4"/>
<keyword evidence="8 16" id="KW-0732">Signal</keyword>
<sequence length="675" mass="74315">MRLLPLYFSSLLVALNSIASPTTGHVLHEKRSMPPPLWVKRSKLDSSTVIPVKIGLNQRNLERAEDFIYDVSHPRSLSYGQHWTAKQVAETFAPRKDDVDVVKTWLREAGIDKQRVKTSQSMNWLSFMATTSEAEELFKTEYFIFEHSMSGQPQIACHEYHLPQHVANLVDFVTPTIHFDAKVKPESFRRRLRTPQPLRKRNLDVSVPNAMEQLEMVRPGTAANIGAQLGTLPKQGATLAQSQLLDAEQLENCDQQITPNCLRALYEFGPGKSAQLQNTLGIVEYAPQSYLEEDLDMFFANYSKEMVGKRPILQSIDGGILTKVNKSFNTNGEADLDLQIAMPLVYPIKTTLYQVGEPIQGASFNNFLDAIDGSYCTFEGGDDPDQDAKYPDNPGGYIGPANCGGYAATKVIATSYGYNEQDLSEKYQRRQCAEYMKLALQGITVLYSSGDYGVAGNVGRCIDPATGNYTRTNSTSGKFNPSFPSSCPWVTSVGATQVPNNTNIVRQLATSTQPEVACETVIKSGGGFSNTFEMPEYQKGAVADWWQNSPPPYKADLFNNSQTTRAYPDVSANGANYVVVVDGNFTLVYGTSASAPTFGAMITLINEERIKKGKNSVGFVNPVLYQHPEVMKDVTGGSNPGCGTKGFDAVQGWDPATGLGTPIYPRMLELFMSLP</sequence>
<comment type="cofactor">
    <cofactor evidence="15">
        <name>Ca(2+)</name>
        <dbReference type="ChEBI" id="CHEBI:29108"/>
    </cofactor>
    <text evidence="15">Binds 1 Ca(2+) ion per subunit.</text>
</comment>
<dbReference type="Gene3D" id="3.40.50.200">
    <property type="entry name" value="Peptidase S8/S53 domain"/>
    <property type="match status" value="1"/>
</dbReference>
<dbReference type="GO" id="GO:0008240">
    <property type="term" value="F:tripeptidyl-peptidase activity"/>
    <property type="evidence" value="ECO:0007669"/>
    <property type="project" value="UniProtKB-EC"/>
</dbReference>
<evidence type="ECO:0000256" key="8">
    <source>
        <dbReference type="ARBA" id="ARBA00022729"/>
    </source>
</evidence>
<evidence type="ECO:0000256" key="16">
    <source>
        <dbReference type="SAM" id="SignalP"/>
    </source>
</evidence>
<feature type="active site" description="Charge relay system" evidence="15">
    <location>
        <position position="592"/>
    </location>
</feature>
<evidence type="ECO:0000256" key="12">
    <source>
        <dbReference type="ARBA" id="ARBA00023026"/>
    </source>
</evidence>
<evidence type="ECO:0000313" key="19">
    <source>
        <dbReference type="Proteomes" id="UP000800235"/>
    </source>
</evidence>
<evidence type="ECO:0000256" key="2">
    <source>
        <dbReference type="ARBA" id="ARBA00002451"/>
    </source>
</evidence>
<name>A0A9P4U449_9PEZI</name>
<keyword evidence="12" id="KW-0843">Virulence</keyword>
<dbReference type="InterPro" id="IPR036852">
    <property type="entry name" value="Peptidase_S8/S53_dom_sf"/>
</dbReference>
<dbReference type="OrthoDB" id="409122at2759"/>
<evidence type="ECO:0000256" key="14">
    <source>
        <dbReference type="ARBA" id="ARBA00023180"/>
    </source>
</evidence>
<keyword evidence="13" id="KW-0865">Zymogen</keyword>
<dbReference type="CDD" id="cd04056">
    <property type="entry name" value="Peptidases_S53"/>
    <property type="match status" value="1"/>
</dbReference>
<reference evidence="18" key="1">
    <citation type="journal article" date="2020" name="Stud. Mycol.">
        <title>101 Dothideomycetes genomes: a test case for predicting lifestyles and emergence of pathogens.</title>
        <authorList>
            <person name="Haridas S."/>
            <person name="Albert R."/>
            <person name="Binder M."/>
            <person name="Bloem J."/>
            <person name="Labutti K."/>
            <person name="Salamov A."/>
            <person name="Andreopoulos B."/>
            <person name="Baker S."/>
            <person name="Barry K."/>
            <person name="Bills G."/>
            <person name="Bluhm B."/>
            <person name="Cannon C."/>
            <person name="Castanera R."/>
            <person name="Culley D."/>
            <person name="Daum C."/>
            <person name="Ezra D."/>
            <person name="Gonzalez J."/>
            <person name="Henrissat B."/>
            <person name="Kuo A."/>
            <person name="Liang C."/>
            <person name="Lipzen A."/>
            <person name="Lutzoni F."/>
            <person name="Magnuson J."/>
            <person name="Mondo S."/>
            <person name="Nolan M."/>
            <person name="Ohm R."/>
            <person name="Pangilinan J."/>
            <person name="Park H.-J."/>
            <person name="Ramirez L."/>
            <person name="Alfaro M."/>
            <person name="Sun H."/>
            <person name="Tritt A."/>
            <person name="Yoshinaga Y."/>
            <person name="Zwiers L.-H."/>
            <person name="Turgeon B."/>
            <person name="Goodwin S."/>
            <person name="Spatafora J."/>
            <person name="Crous P."/>
            <person name="Grigoriev I."/>
        </authorList>
    </citation>
    <scope>NUCLEOTIDE SEQUENCE</scope>
    <source>
        <strain evidence="18">CBS 130266</strain>
    </source>
</reference>
<dbReference type="AlphaFoldDB" id="A0A9P4U449"/>
<feature type="active site" description="Charge relay system" evidence="15">
    <location>
        <position position="337"/>
    </location>
</feature>
<dbReference type="InterPro" id="IPR015366">
    <property type="entry name" value="S53_propep"/>
</dbReference>
<evidence type="ECO:0000256" key="7">
    <source>
        <dbReference type="ARBA" id="ARBA00022723"/>
    </source>
</evidence>
<dbReference type="SMART" id="SM00944">
    <property type="entry name" value="Pro-kuma_activ"/>
    <property type="match status" value="1"/>
</dbReference>
<dbReference type="Pfam" id="PF00082">
    <property type="entry name" value="Peptidase_S8"/>
    <property type="match status" value="1"/>
</dbReference>
<keyword evidence="14" id="KW-0325">Glycoprotein</keyword>
<evidence type="ECO:0000259" key="17">
    <source>
        <dbReference type="PROSITE" id="PS51695"/>
    </source>
</evidence>
<feature type="chain" id="PRO_5040405987" description="tripeptidyl-peptidase II" evidence="16">
    <location>
        <begin position="25"/>
        <end position="675"/>
    </location>
</feature>
<dbReference type="CDD" id="cd11377">
    <property type="entry name" value="Pro-peptidase_S53"/>
    <property type="match status" value="1"/>
</dbReference>
<keyword evidence="5" id="KW-0964">Secreted</keyword>
<dbReference type="GO" id="GO:0006508">
    <property type="term" value="P:proteolysis"/>
    <property type="evidence" value="ECO:0007669"/>
    <property type="project" value="UniProtKB-KW"/>
</dbReference>
<dbReference type="GO" id="GO:0004252">
    <property type="term" value="F:serine-type endopeptidase activity"/>
    <property type="evidence" value="ECO:0007669"/>
    <property type="project" value="UniProtKB-UniRule"/>
</dbReference>
<feature type="binding site" evidence="15">
    <location>
        <position position="633"/>
    </location>
    <ligand>
        <name>Ca(2+)</name>
        <dbReference type="ChEBI" id="CHEBI:29108"/>
    </ligand>
</feature>
<keyword evidence="19" id="KW-1185">Reference proteome</keyword>
<evidence type="ECO:0000256" key="13">
    <source>
        <dbReference type="ARBA" id="ARBA00023145"/>
    </source>
</evidence>
<dbReference type="PROSITE" id="PS51695">
    <property type="entry name" value="SEDOLISIN"/>
    <property type="match status" value="1"/>
</dbReference>
<evidence type="ECO:0000313" key="18">
    <source>
        <dbReference type="EMBL" id="KAF2435622.1"/>
    </source>
</evidence>
<comment type="caution">
    <text evidence="18">The sequence shown here is derived from an EMBL/GenBank/DDBJ whole genome shotgun (WGS) entry which is preliminary data.</text>
</comment>
<dbReference type="InterPro" id="IPR000209">
    <property type="entry name" value="Peptidase_S8/S53_dom"/>
</dbReference>
<comment type="catalytic activity">
    <reaction evidence="1">
        <text>Release of an N-terminal tripeptide from a polypeptide.</text>
        <dbReference type="EC" id="3.4.14.10"/>
    </reaction>
</comment>
<evidence type="ECO:0000256" key="10">
    <source>
        <dbReference type="ARBA" id="ARBA00022825"/>
    </source>
</evidence>
<keyword evidence="10 15" id="KW-0720">Serine protease</keyword>
<keyword evidence="9 15" id="KW-0378">Hydrolase</keyword>
<feature type="binding site" evidence="15">
    <location>
        <position position="654"/>
    </location>
    <ligand>
        <name>Ca(2+)</name>
        <dbReference type="ChEBI" id="CHEBI:29108"/>
    </ligand>
</feature>
<feature type="binding site" evidence="15">
    <location>
        <position position="652"/>
    </location>
    <ligand>
        <name>Ca(2+)</name>
        <dbReference type="ChEBI" id="CHEBI:29108"/>
    </ligand>
</feature>
<keyword evidence="7 15" id="KW-0479">Metal-binding</keyword>
<evidence type="ECO:0000256" key="1">
    <source>
        <dbReference type="ARBA" id="ARBA00001910"/>
    </source>
</evidence>
<dbReference type="Pfam" id="PF09286">
    <property type="entry name" value="Pro-kuma_activ"/>
    <property type="match status" value="1"/>
</dbReference>
<dbReference type="GO" id="GO:0046872">
    <property type="term" value="F:metal ion binding"/>
    <property type="evidence" value="ECO:0007669"/>
    <property type="project" value="UniProtKB-UniRule"/>
</dbReference>
<dbReference type="PANTHER" id="PTHR14218:SF19">
    <property type="entry name" value="SERINE PROTEASE AORO, PUTATIVE (AFU_ORTHOLOGUE AFUA_6G10250)-RELATED"/>
    <property type="match status" value="1"/>
</dbReference>
<feature type="domain" description="Peptidase S53" evidence="17">
    <location>
        <begin position="256"/>
        <end position="674"/>
    </location>
</feature>
<evidence type="ECO:0000256" key="5">
    <source>
        <dbReference type="ARBA" id="ARBA00022525"/>
    </source>
</evidence>
<keyword evidence="6 15" id="KW-0645">Protease</keyword>
<dbReference type="InterPro" id="IPR030400">
    <property type="entry name" value="Sedolisin_dom"/>
</dbReference>
<dbReference type="SUPFAM" id="SSF52743">
    <property type="entry name" value="Subtilisin-like"/>
    <property type="match status" value="1"/>
</dbReference>
<evidence type="ECO:0000256" key="9">
    <source>
        <dbReference type="ARBA" id="ARBA00022801"/>
    </source>
</evidence>
<evidence type="ECO:0000256" key="3">
    <source>
        <dbReference type="ARBA" id="ARBA00004239"/>
    </source>
</evidence>
<protein>
    <recommendedName>
        <fullName evidence="4">tripeptidyl-peptidase II</fullName>
        <ecNumber evidence="4">3.4.14.10</ecNumber>
    </recommendedName>
</protein>
<dbReference type="EMBL" id="MU007012">
    <property type="protein sequence ID" value="KAF2435622.1"/>
    <property type="molecule type" value="Genomic_DNA"/>
</dbReference>
<keyword evidence="11 15" id="KW-0106">Calcium</keyword>